<proteinExistence type="predicted"/>
<feature type="domain" description="AB hydrolase-1" evidence="1">
    <location>
        <begin position="41"/>
        <end position="223"/>
    </location>
</feature>
<dbReference type="InterPro" id="IPR029058">
    <property type="entry name" value="AB_hydrolase_fold"/>
</dbReference>
<comment type="caution">
    <text evidence="2">The sequence shown here is derived from an EMBL/GenBank/DDBJ whole genome shotgun (WGS) entry which is preliminary data.</text>
</comment>
<dbReference type="PANTHER" id="PTHR43689:SF8">
    <property type="entry name" value="ALPHA_BETA-HYDROLASES SUPERFAMILY PROTEIN"/>
    <property type="match status" value="1"/>
</dbReference>
<evidence type="ECO:0000313" key="2">
    <source>
        <dbReference type="EMBL" id="MDD0839662.1"/>
    </source>
</evidence>
<dbReference type="PANTHER" id="PTHR43689">
    <property type="entry name" value="HYDROLASE"/>
    <property type="match status" value="1"/>
</dbReference>
<name>A0ABT5N3L6_9BURK</name>
<evidence type="ECO:0000313" key="3">
    <source>
        <dbReference type="Proteomes" id="UP001528673"/>
    </source>
</evidence>
<dbReference type="Gene3D" id="3.40.50.1820">
    <property type="entry name" value="alpha/beta hydrolase"/>
    <property type="match status" value="1"/>
</dbReference>
<dbReference type="GO" id="GO:0016787">
    <property type="term" value="F:hydrolase activity"/>
    <property type="evidence" value="ECO:0007669"/>
    <property type="project" value="UniProtKB-KW"/>
</dbReference>
<dbReference type="InterPro" id="IPR000073">
    <property type="entry name" value="AB_hydrolase_1"/>
</dbReference>
<sequence length="240" mass="26140">MTTLILLPGLAARQSLWIDQYSALPADLPWAVSDVHFRSPDLPTMAAQLLDEHPGPLALCGASMGGMLAMEAARQAPERVKALALLGTNAQPENDTLRALRSAAVERFRAGDWRPVIDANVPLAFHADGLAQPDLVARYWAFIEAAGPEALARQNEAVMARPDAREHLPRVTCPTWVLCGEDDQLTPLACSQEIAALVPGARLTTLPRCGHMLTWERPQAVNAWLRDWLALWHGPSRTAA</sequence>
<dbReference type="PRINTS" id="PR00111">
    <property type="entry name" value="ABHYDROLASE"/>
</dbReference>
<dbReference type="SUPFAM" id="SSF53474">
    <property type="entry name" value="alpha/beta-Hydrolases"/>
    <property type="match status" value="1"/>
</dbReference>
<dbReference type="EMBL" id="JAQSIP010000006">
    <property type="protein sequence ID" value="MDD0839662.1"/>
    <property type="molecule type" value="Genomic_DNA"/>
</dbReference>
<dbReference type="Pfam" id="PF12697">
    <property type="entry name" value="Abhydrolase_6"/>
    <property type="match status" value="1"/>
</dbReference>
<protein>
    <submittedName>
        <fullName evidence="2">Alpha/beta fold hydrolase</fullName>
    </submittedName>
</protein>
<gene>
    <name evidence="2" type="ORF">PSQ40_13840</name>
</gene>
<dbReference type="Proteomes" id="UP001528673">
    <property type="component" value="Unassembled WGS sequence"/>
</dbReference>
<accession>A0ABT5N3L6</accession>
<organism evidence="2 3">
    <name type="scientific">Curvibacter cyanobacteriorum</name>
    <dbReference type="NCBI Taxonomy" id="3026422"/>
    <lineage>
        <taxon>Bacteria</taxon>
        <taxon>Pseudomonadati</taxon>
        <taxon>Pseudomonadota</taxon>
        <taxon>Betaproteobacteria</taxon>
        <taxon>Burkholderiales</taxon>
        <taxon>Comamonadaceae</taxon>
        <taxon>Curvibacter</taxon>
    </lineage>
</organism>
<keyword evidence="3" id="KW-1185">Reference proteome</keyword>
<evidence type="ECO:0000259" key="1">
    <source>
        <dbReference type="Pfam" id="PF12697"/>
    </source>
</evidence>
<reference evidence="2 3" key="1">
    <citation type="submission" date="2023-02" db="EMBL/GenBank/DDBJ databases">
        <title>Bacterial whole genomic sequence of Curvibacter sp. HBC61.</title>
        <authorList>
            <person name="Le V."/>
            <person name="Ko S.-R."/>
            <person name="Ahn C.-Y."/>
            <person name="Oh H.-M."/>
        </authorList>
    </citation>
    <scope>NUCLEOTIDE SEQUENCE [LARGE SCALE GENOMIC DNA]</scope>
    <source>
        <strain evidence="2 3">HBC61</strain>
    </source>
</reference>
<keyword evidence="2" id="KW-0378">Hydrolase</keyword>